<dbReference type="GO" id="GO:0050607">
    <property type="term" value="F:mycothiol-dependent formaldehyde dehydrogenase activity"/>
    <property type="evidence" value="ECO:0007669"/>
    <property type="project" value="UniProtKB-EC"/>
</dbReference>
<dbReference type="GO" id="GO:0005829">
    <property type="term" value="C:cytosol"/>
    <property type="evidence" value="ECO:0007669"/>
    <property type="project" value="TreeGrafter"/>
</dbReference>
<dbReference type="Proteomes" id="UP000067444">
    <property type="component" value="Chromosome"/>
</dbReference>
<dbReference type="KEGG" id="otm:OSB_15920"/>
<dbReference type="STRING" id="1458307.OSB_15920"/>
<dbReference type="CDD" id="cd08279">
    <property type="entry name" value="Zn_ADH_class_III"/>
    <property type="match status" value="1"/>
</dbReference>
<proteinExistence type="inferred from homology"/>
<dbReference type="GO" id="GO:0051903">
    <property type="term" value="F:S-(hydroxymethyl)glutathione dehydrogenase [NAD(P)+] activity"/>
    <property type="evidence" value="ECO:0007669"/>
    <property type="project" value="TreeGrafter"/>
</dbReference>
<dbReference type="InterPro" id="IPR011032">
    <property type="entry name" value="GroES-like_sf"/>
</dbReference>
<dbReference type="RefSeq" id="WP_049834463.1">
    <property type="nucleotide sequence ID" value="NZ_CP012160.1"/>
</dbReference>
<keyword evidence="3 6" id="KW-0862">Zinc</keyword>
<dbReference type="GO" id="GO:0008270">
    <property type="term" value="F:zinc ion binding"/>
    <property type="evidence" value="ECO:0007669"/>
    <property type="project" value="InterPro"/>
</dbReference>
<dbReference type="EC" id="1.1.1.306" evidence="8"/>
<dbReference type="PANTHER" id="PTHR43880:SF12">
    <property type="entry name" value="ALCOHOL DEHYDROGENASE CLASS-3"/>
    <property type="match status" value="1"/>
</dbReference>
<keyword evidence="4 8" id="KW-0560">Oxidoreductase</keyword>
<organism evidence="8 9">
    <name type="scientific">Octadecabacter temperatus</name>
    <dbReference type="NCBI Taxonomy" id="1458307"/>
    <lineage>
        <taxon>Bacteria</taxon>
        <taxon>Pseudomonadati</taxon>
        <taxon>Pseudomonadota</taxon>
        <taxon>Alphaproteobacteria</taxon>
        <taxon>Rhodobacterales</taxon>
        <taxon>Roseobacteraceae</taxon>
        <taxon>Octadecabacter</taxon>
    </lineage>
</organism>
<evidence type="ECO:0000256" key="2">
    <source>
        <dbReference type="ARBA" id="ARBA00022723"/>
    </source>
</evidence>
<comment type="cofactor">
    <cofactor evidence="1 6">
        <name>Zn(2+)</name>
        <dbReference type="ChEBI" id="CHEBI:29105"/>
    </cofactor>
</comment>
<dbReference type="FunFam" id="3.40.50.720:FF:000003">
    <property type="entry name" value="S-(hydroxymethyl)glutathione dehydrogenase"/>
    <property type="match status" value="1"/>
</dbReference>
<evidence type="ECO:0000256" key="3">
    <source>
        <dbReference type="ARBA" id="ARBA00022833"/>
    </source>
</evidence>
<evidence type="ECO:0000259" key="7">
    <source>
        <dbReference type="SMART" id="SM00829"/>
    </source>
</evidence>
<accession>A0A0K0Y5L4</accession>
<dbReference type="Gene3D" id="3.40.50.720">
    <property type="entry name" value="NAD(P)-binding Rossmann-like Domain"/>
    <property type="match status" value="1"/>
</dbReference>
<dbReference type="InterPro" id="IPR013149">
    <property type="entry name" value="ADH-like_C"/>
</dbReference>
<dbReference type="Gene3D" id="3.90.180.10">
    <property type="entry name" value="Medium-chain alcohol dehydrogenases, catalytic domain"/>
    <property type="match status" value="1"/>
</dbReference>
<dbReference type="PATRIC" id="fig|1458307.3.peg.1607"/>
<feature type="domain" description="Enoyl reductase (ER)" evidence="7">
    <location>
        <begin position="10"/>
        <end position="359"/>
    </location>
</feature>
<name>A0A0K0Y5L4_9RHOB</name>
<dbReference type="SUPFAM" id="SSF50129">
    <property type="entry name" value="GroES-like"/>
    <property type="match status" value="2"/>
</dbReference>
<dbReference type="InterPro" id="IPR020843">
    <property type="entry name" value="ER"/>
</dbReference>
<dbReference type="SUPFAM" id="SSF51735">
    <property type="entry name" value="NAD(P)-binding Rossmann-fold domains"/>
    <property type="match status" value="1"/>
</dbReference>
<reference evidence="8 9" key="1">
    <citation type="journal article" date="2015" name="Genome Announc.">
        <title>Closed Genome Sequence of Octadecabacter temperatus SB1, the First Mesophilic Species of the Genus Octadecabacter.</title>
        <authorList>
            <person name="Voget S."/>
            <person name="Billerbeck S."/>
            <person name="Simon M."/>
            <person name="Daniel R."/>
        </authorList>
    </citation>
    <scope>NUCLEOTIDE SEQUENCE [LARGE SCALE GENOMIC DNA]</scope>
    <source>
        <strain evidence="8 9">SB1</strain>
    </source>
</reference>
<sequence>MKAAVLHEYGADLVIEDITLGNPGHNEVRVEVHATGLCHTDLHFMRGHLPITAPAVLGHETAGIVRAVGKGVTYLKPGDHVIGCLSAFCGCCEMCLSGRPSICEGGDTLHRNDDEPPRISMAGQPVSQFMNLSGFAEEILVHEHALTKVDSAMPLDRAALIGCGVMTGWGAVTRTAQIRAGETVAVFGCGAVGLSTIQAARLAGATVIVAVDLNADRLAMAITLGATHTVNPKDTDAVEAIRAATDGKGVEAAFDAVGNPAIVKQCFLSTRKGGTTVMIGLMGLEEDIALPFGHFIAERKVMGCDMGSNQFRTDMPRLARLYMDGRLNLDDMLTARLPLSQINKGFGDLDRGIGIRTIIDFGLE</sequence>
<keyword evidence="9" id="KW-1185">Reference proteome</keyword>
<gene>
    <name evidence="8" type="ORF">OSB_15920</name>
</gene>
<dbReference type="OrthoDB" id="9770544at2"/>
<keyword evidence="5" id="KW-0520">NAD</keyword>
<evidence type="ECO:0000313" key="9">
    <source>
        <dbReference type="Proteomes" id="UP000067444"/>
    </source>
</evidence>
<dbReference type="InterPro" id="IPR002328">
    <property type="entry name" value="ADH_Zn_CS"/>
</dbReference>
<dbReference type="SMART" id="SM00829">
    <property type="entry name" value="PKS_ER"/>
    <property type="match status" value="1"/>
</dbReference>
<evidence type="ECO:0000256" key="6">
    <source>
        <dbReference type="RuleBase" id="RU361277"/>
    </source>
</evidence>
<evidence type="ECO:0000313" key="8">
    <source>
        <dbReference type="EMBL" id="AKS46142.1"/>
    </source>
</evidence>
<evidence type="ECO:0000256" key="1">
    <source>
        <dbReference type="ARBA" id="ARBA00001947"/>
    </source>
</evidence>
<dbReference type="AlphaFoldDB" id="A0A0K0Y5L4"/>
<protein>
    <submittedName>
        <fullName evidence="8">S-(Hydroxymethyl)mycothiol dehydrogenase</fullName>
        <ecNumber evidence="8">1.1.1.306</ecNumber>
    </submittedName>
</protein>
<evidence type="ECO:0000256" key="4">
    <source>
        <dbReference type="ARBA" id="ARBA00023002"/>
    </source>
</evidence>
<evidence type="ECO:0000256" key="5">
    <source>
        <dbReference type="ARBA" id="ARBA00023027"/>
    </source>
</evidence>
<comment type="similarity">
    <text evidence="6">Belongs to the zinc-containing alcohol dehydrogenase family.</text>
</comment>
<dbReference type="InterPro" id="IPR036291">
    <property type="entry name" value="NAD(P)-bd_dom_sf"/>
</dbReference>
<dbReference type="GO" id="GO:0046294">
    <property type="term" value="P:formaldehyde catabolic process"/>
    <property type="evidence" value="ECO:0007669"/>
    <property type="project" value="TreeGrafter"/>
</dbReference>
<dbReference type="InterPro" id="IPR013154">
    <property type="entry name" value="ADH-like_N"/>
</dbReference>
<dbReference type="EMBL" id="CP012160">
    <property type="protein sequence ID" value="AKS46142.1"/>
    <property type="molecule type" value="Genomic_DNA"/>
</dbReference>
<keyword evidence="2 6" id="KW-0479">Metal-binding</keyword>
<dbReference type="Pfam" id="PF00107">
    <property type="entry name" value="ADH_zinc_N"/>
    <property type="match status" value="1"/>
</dbReference>
<dbReference type="PANTHER" id="PTHR43880">
    <property type="entry name" value="ALCOHOL DEHYDROGENASE"/>
    <property type="match status" value="1"/>
</dbReference>
<dbReference type="Pfam" id="PF08240">
    <property type="entry name" value="ADH_N"/>
    <property type="match status" value="1"/>
</dbReference>
<dbReference type="PROSITE" id="PS00059">
    <property type="entry name" value="ADH_ZINC"/>
    <property type="match status" value="1"/>
</dbReference>